<evidence type="ECO:0000256" key="2">
    <source>
        <dbReference type="ARBA" id="ARBA00022801"/>
    </source>
</evidence>
<name>A0AAU0MZX2_9GAMM</name>
<accession>A0AAU0MZX2</accession>
<dbReference type="PANTHER" id="PTHR30231">
    <property type="entry name" value="DNA POLYMERASE III SUBUNIT EPSILON"/>
    <property type="match status" value="1"/>
</dbReference>
<proteinExistence type="predicted"/>
<reference evidence="5 6" key="1">
    <citation type="submission" date="2023-10" db="EMBL/GenBank/DDBJ databases">
        <title>Description of Microbulbifer bruguierae sp. nov., isolated from the sediments of mangrove plant Bruguiera sexangula and comparative genomic analyses of the genus Microbulbifer.</title>
        <authorList>
            <person name="Long M."/>
        </authorList>
    </citation>
    <scope>NUCLEOTIDE SEQUENCE [LARGE SCALE GENOMIC DNA]</scope>
    <source>
        <strain evidence="5 6">SPO729</strain>
    </source>
</reference>
<feature type="domain" description="Exonuclease" evidence="4">
    <location>
        <begin position="39"/>
        <end position="209"/>
    </location>
</feature>
<dbReference type="RefSeq" id="WP_318954226.1">
    <property type="nucleotide sequence ID" value="NZ_CP137555.1"/>
</dbReference>
<dbReference type="SMART" id="SM00479">
    <property type="entry name" value="EXOIII"/>
    <property type="match status" value="1"/>
</dbReference>
<protein>
    <submittedName>
        <fullName evidence="5">Exonuclease domain-containing protein</fullName>
    </submittedName>
</protein>
<dbReference type="Proteomes" id="UP001302477">
    <property type="component" value="Chromosome"/>
</dbReference>
<evidence type="ECO:0000256" key="3">
    <source>
        <dbReference type="ARBA" id="ARBA00022839"/>
    </source>
</evidence>
<dbReference type="GO" id="GO:0003676">
    <property type="term" value="F:nucleic acid binding"/>
    <property type="evidence" value="ECO:0007669"/>
    <property type="project" value="InterPro"/>
</dbReference>
<sequence length="209" mass="23728">MLWLRLKRWFWRRKASEPLLQALLRQSLAFTRLPFARQRFLVLDLETTALNPRQGEIVSIGWVVIESGRILLNQSRLFHLTPEHGVGQSAIFHQLTDSELQAGEHFAAVAPHLLAAAINSTLVFHNATLDMGFLNHYLRRQYGAPLLAPVQDTLQLEYRRQLRRKHALQPGELRLGACRERYGLPELAAHDALTDALATAELFLAINSA</sequence>
<dbReference type="InterPro" id="IPR013520">
    <property type="entry name" value="Ribonucl_H"/>
</dbReference>
<evidence type="ECO:0000313" key="5">
    <source>
        <dbReference type="EMBL" id="WOX05761.1"/>
    </source>
</evidence>
<evidence type="ECO:0000259" key="4">
    <source>
        <dbReference type="SMART" id="SM00479"/>
    </source>
</evidence>
<dbReference type="GO" id="GO:0008408">
    <property type="term" value="F:3'-5' exonuclease activity"/>
    <property type="evidence" value="ECO:0007669"/>
    <property type="project" value="TreeGrafter"/>
</dbReference>
<evidence type="ECO:0000313" key="6">
    <source>
        <dbReference type="Proteomes" id="UP001302477"/>
    </source>
</evidence>
<evidence type="ECO:0000256" key="1">
    <source>
        <dbReference type="ARBA" id="ARBA00022722"/>
    </source>
</evidence>
<dbReference type="GO" id="GO:0006259">
    <property type="term" value="P:DNA metabolic process"/>
    <property type="evidence" value="ECO:0007669"/>
    <property type="project" value="UniProtKB-ARBA"/>
</dbReference>
<dbReference type="Gene3D" id="3.30.420.10">
    <property type="entry name" value="Ribonuclease H-like superfamily/Ribonuclease H"/>
    <property type="match status" value="1"/>
</dbReference>
<dbReference type="GO" id="GO:0005829">
    <property type="term" value="C:cytosol"/>
    <property type="evidence" value="ECO:0007669"/>
    <property type="project" value="TreeGrafter"/>
</dbReference>
<dbReference type="Pfam" id="PF00929">
    <property type="entry name" value="RNase_T"/>
    <property type="match status" value="1"/>
</dbReference>
<dbReference type="InterPro" id="IPR012337">
    <property type="entry name" value="RNaseH-like_sf"/>
</dbReference>
<dbReference type="PANTHER" id="PTHR30231:SF4">
    <property type="entry name" value="PROTEIN NEN2"/>
    <property type="match status" value="1"/>
</dbReference>
<organism evidence="5 6">
    <name type="scientific">Microbulbifer pacificus</name>
    <dbReference type="NCBI Taxonomy" id="407164"/>
    <lineage>
        <taxon>Bacteria</taxon>
        <taxon>Pseudomonadati</taxon>
        <taxon>Pseudomonadota</taxon>
        <taxon>Gammaproteobacteria</taxon>
        <taxon>Cellvibrionales</taxon>
        <taxon>Microbulbiferaceae</taxon>
        <taxon>Microbulbifer</taxon>
    </lineage>
</organism>
<dbReference type="InterPro" id="IPR036397">
    <property type="entry name" value="RNaseH_sf"/>
</dbReference>
<dbReference type="AlphaFoldDB" id="A0AAU0MZX2"/>
<keyword evidence="1" id="KW-0540">Nuclease</keyword>
<dbReference type="EMBL" id="CP137555">
    <property type="protein sequence ID" value="WOX05761.1"/>
    <property type="molecule type" value="Genomic_DNA"/>
</dbReference>
<dbReference type="CDD" id="cd06127">
    <property type="entry name" value="DEDDh"/>
    <property type="match status" value="1"/>
</dbReference>
<dbReference type="SUPFAM" id="SSF53098">
    <property type="entry name" value="Ribonuclease H-like"/>
    <property type="match status" value="1"/>
</dbReference>
<keyword evidence="6" id="KW-1185">Reference proteome</keyword>
<dbReference type="KEGG" id="mpaf:R5R33_01030"/>
<gene>
    <name evidence="5" type="ORF">R5R33_01030</name>
</gene>
<keyword evidence="2" id="KW-0378">Hydrolase</keyword>
<keyword evidence="3 5" id="KW-0269">Exonuclease</keyword>